<protein>
    <submittedName>
        <fullName evidence="1">Uncharacterized protein</fullName>
    </submittedName>
</protein>
<keyword evidence="2" id="KW-1185">Reference proteome</keyword>
<evidence type="ECO:0000313" key="1">
    <source>
        <dbReference type="EMBL" id="GJS74278.1"/>
    </source>
</evidence>
<organism evidence="1 2">
    <name type="scientific">Tanacetum coccineum</name>
    <dbReference type="NCBI Taxonomy" id="301880"/>
    <lineage>
        <taxon>Eukaryota</taxon>
        <taxon>Viridiplantae</taxon>
        <taxon>Streptophyta</taxon>
        <taxon>Embryophyta</taxon>
        <taxon>Tracheophyta</taxon>
        <taxon>Spermatophyta</taxon>
        <taxon>Magnoliopsida</taxon>
        <taxon>eudicotyledons</taxon>
        <taxon>Gunneridae</taxon>
        <taxon>Pentapetalae</taxon>
        <taxon>asterids</taxon>
        <taxon>campanulids</taxon>
        <taxon>Asterales</taxon>
        <taxon>Asteraceae</taxon>
        <taxon>Asteroideae</taxon>
        <taxon>Anthemideae</taxon>
        <taxon>Anthemidinae</taxon>
        <taxon>Tanacetum</taxon>
    </lineage>
</organism>
<reference evidence="1" key="1">
    <citation type="journal article" date="2022" name="Int. J. Mol. Sci.">
        <title>Draft Genome of Tanacetum Coccineum: Genomic Comparison of Closely Related Tanacetum-Family Plants.</title>
        <authorList>
            <person name="Yamashiro T."/>
            <person name="Shiraishi A."/>
            <person name="Nakayama K."/>
            <person name="Satake H."/>
        </authorList>
    </citation>
    <scope>NUCLEOTIDE SEQUENCE</scope>
</reference>
<sequence length="84" mass="9419">MGLINAFYRIALSVAQITLYPRKAPTDRSLTVMDEMAYYVAPVAFGRTWTIMMIVEYRNTFGFGPAVIFLLPVPGSPLAVRKEC</sequence>
<dbReference type="Proteomes" id="UP001151760">
    <property type="component" value="Unassembled WGS sequence"/>
</dbReference>
<accession>A0ABQ4Y9B5</accession>
<comment type="caution">
    <text evidence="1">The sequence shown here is derived from an EMBL/GenBank/DDBJ whole genome shotgun (WGS) entry which is preliminary data.</text>
</comment>
<dbReference type="EMBL" id="BQNB010010219">
    <property type="protein sequence ID" value="GJS74278.1"/>
    <property type="molecule type" value="Genomic_DNA"/>
</dbReference>
<name>A0ABQ4Y9B5_9ASTR</name>
<proteinExistence type="predicted"/>
<evidence type="ECO:0000313" key="2">
    <source>
        <dbReference type="Proteomes" id="UP001151760"/>
    </source>
</evidence>
<gene>
    <name evidence="1" type="ORF">Tco_0707119</name>
</gene>
<reference evidence="1" key="2">
    <citation type="submission" date="2022-01" db="EMBL/GenBank/DDBJ databases">
        <authorList>
            <person name="Yamashiro T."/>
            <person name="Shiraishi A."/>
            <person name="Satake H."/>
            <person name="Nakayama K."/>
        </authorList>
    </citation>
    <scope>NUCLEOTIDE SEQUENCE</scope>
</reference>